<evidence type="ECO:0000259" key="3">
    <source>
        <dbReference type="Pfam" id="PF05170"/>
    </source>
</evidence>
<dbReference type="OrthoDB" id="5749006at2"/>
<evidence type="ECO:0000256" key="2">
    <source>
        <dbReference type="SAM" id="Phobius"/>
    </source>
</evidence>
<protein>
    <submittedName>
        <fullName evidence="4">Putative assembly protein</fullName>
    </submittedName>
</protein>
<dbReference type="GO" id="GO:0090313">
    <property type="term" value="P:regulation of protein targeting to membrane"/>
    <property type="evidence" value="ECO:0007669"/>
    <property type="project" value="TreeGrafter"/>
</dbReference>
<dbReference type="AlphaFoldDB" id="A0A1E7WLN2"/>
<dbReference type="Proteomes" id="UP000175989">
    <property type="component" value="Unassembled WGS sequence"/>
</dbReference>
<dbReference type="InterPro" id="IPR007844">
    <property type="entry name" value="AsmA"/>
</dbReference>
<comment type="caution">
    <text evidence="4">The sequence shown here is derived from an EMBL/GenBank/DDBJ whole genome shotgun (WGS) entry which is preliminary data.</text>
</comment>
<feature type="transmembrane region" description="Helical" evidence="2">
    <location>
        <begin position="7"/>
        <end position="31"/>
    </location>
</feature>
<gene>
    <name evidence="4" type="ORF">DUPY_25770</name>
</gene>
<feature type="domain" description="AsmA" evidence="3">
    <location>
        <begin position="7"/>
        <end position="552"/>
    </location>
</feature>
<dbReference type="PANTHER" id="PTHR30441">
    <property type="entry name" value="DUF748 DOMAIN-CONTAINING PROTEIN"/>
    <property type="match status" value="1"/>
</dbReference>
<dbReference type="PANTHER" id="PTHR30441:SF9">
    <property type="entry name" value="ASMA FAMILY PROTEIN YHJG"/>
    <property type="match status" value="1"/>
</dbReference>
<feature type="compositionally biased region" description="Polar residues" evidence="1">
    <location>
        <begin position="681"/>
        <end position="690"/>
    </location>
</feature>
<evidence type="ECO:0000256" key="1">
    <source>
        <dbReference type="SAM" id="MobiDB-lite"/>
    </source>
</evidence>
<reference evidence="5" key="1">
    <citation type="journal article" date="2016" name="Front. Microbiol.">
        <title>Molecular Keys to the Janthinobacterium and Duganella spp. Interaction with the Plant Pathogen Fusarium graminearum.</title>
        <authorList>
            <person name="Haack F.S."/>
            <person name="Poehlein A."/>
            <person name="Kroger C."/>
            <person name="Voigt C.A."/>
            <person name="Piepenbring M."/>
            <person name="Bode H.B."/>
            <person name="Daniel R."/>
            <person name="Schafer W."/>
            <person name="Streit W.R."/>
        </authorList>
    </citation>
    <scope>NUCLEOTIDE SEQUENCE [LARGE SCALE GENOMIC DNA]</scope>
    <source>
        <strain evidence="5">T54</strain>
    </source>
</reference>
<keyword evidence="2" id="KW-0472">Membrane</keyword>
<dbReference type="RefSeq" id="WP_070248630.1">
    <property type="nucleotide sequence ID" value="NZ_LROM01000086.1"/>
</dbReference>
<name>A0A1E7WLN2_9BURK</name>
<accession>A0A1E7WLN2</accession>
<dbReference type="PATRIC" id="fig|762836.4.peg.2653"/>
<dbReference type="GO" id="GO:0005886">
    <property type="term" value="C:plasma membrane"/>
    <property type="evidence" value="ECO:0007669"/>
    <property type="project" value="TreeGrafter"/>
</dbReference>
<feature type="region of interest" description="Disordered" evidence="1">
    <location>
        <begin position="663"/>
        <end position="690"/>
    </location>
</feature>
<proteinExistence type="predicted"/>
<sequence>MTKSRPLNIFLAILGFLVLLLVAVVIFILTFDWNRARPYINNKVTESIGREFAIKGDLKVRFKWMEPNETGWRHYVPRPHINAADVHIANPEWTRTGPELVSVGSVGAGIHLLPLLHKEARITDLAVEKLAVAAERRADGTNTWTFKDNGPSQWEVNIDRVQLNEGTVRYVDGGIKLDLNAKAETISGEEAKPYGLRFVVGGTYRDAKIVGGGKMGNVLSLEREHINFPVQANATAGRNKLSLEGVLTDPRALAGIDLKMSLAGATMADLYPLTGVLLPETPPYATKGRLVGKNTGADWRWAYRDFTGTVGGSDLQGTLEYIPRKPRPFLTGAVESRQLRLEDLGPTIGADSAADKAARGRKNIQPADKALPVEQFNTKNWDALDADVKFTGKKVLRTHDIPINDVTTHIKMQDKVLTLIPLNFSMAGGQITSHIRLDGREPQIDAQMRLAARHLKIKQLFPKLESMQASVGEVNADAALLGKGNSVSTMLATSNGELGATVSEGTVSKFILEAAGLNVANLVFVKLFGDKQVQLNCGAGDFVVERGDAQIRRFVVDTDEAVINVRGSVNLATEQLDLDIKPETKGARIITLRTPLYAKGTFTNPKVGPHAGPLALKGGAAVALASLVNPLAALLPLINVSKVEPVNCAAALADATRTRNLAQSPSTVRNVQAKKPVPDAQNVTPTPSKK</sequence>
<dbReference type="Pfam" id="PF05170">
    <property type="entry name" value="AsmA"/>
    <property type="match status" value="1"/>
</dbReference>
<dbReference type="EMBL" id="LROM01000086">
    <property type="protein sequence ID" value="OEZ99873.1"/>
    <property type="molecule type" value="Genomic_DNA"/>
</dbReference>
<dbReference type="InterPro" id="IPR052894">
    <property type="entry name" value="AsmA-related"/>
</dbReference>
<evidence type="ECO:0000313" key="4">
    <source>
        <dbReference type="EMBL" id="OEZ99873.1"/>
    </source>
</evidence>
<keyword evidence="5" id="KW-1185">Reference proteome</keyword>
<keyword evidence="2" id="KW-1133">Transmembrane helix</keyword>
<evidence type="ECO:0000313" key="5">
    <source>
        <dbReference type="Proteomes" id="UP000175989"/>
    </source>
</evidence>
<organism evidence="4 5">
    <name type="scientific">Duganella phyllosphaerae</name>
    <dbReference type="NCBI Taxonomy" id="762836"/>
    <lineage>
        <taxon>Bacteria</taxon>
        <taxon>Pseudomonadati</taxon>
        <taxon>Pseudomonadota</taxon>
        <taxon>Betaproteobacteria</taxon>
        <taxon>Burkholderiales</taxon>
        <taxon>Oxalobacteraceae</taxon>
        <taxon>Telluria group</taxon>
        <taxon>Duganella</taxon>
    </lineage>
</organism>
<keyword evidence="2" id="KW-0812">Transmembrane</keyword>